<evidence type="ECO:0000256" key="3">
    <source>
        <dbReference type="ARBA" id="ARBA00022679"/>
    </source>
</evidence>
<dbReference type="InterPro" id="IPR029044">
    <property type="entry name" value="Nucleotide-diphossugar_trans"/>
</dbReference>
<sequence>MIKRIYQRVISLLSGSTRASRAWLSAAEQQLNVSGLFDAKWYLQQNPDVATAGMEPVHHYLLHGWHEGREPGPKFDTGHYLEQQPAAASANMAPLLHYLQVGKAQGATIRLRWSTAPWWWPLVSPHSQDKPCRARLERISAVGWPVIIIPVFNAAKAVEACLASVSAYTHPGCRVLVINDASTDTAIAPLLKRYEAVPGFEVLTHGQNKGYTQTVNEGIKQTGQADVILLNSDTLVTPGWVQRLRWAASAHPRVATVTPFSDNAGAFSAPQSGTNTRPENVAMETCARAVAQTSGRYLPRVPTGNGFCMYIRRACLDAIGSFDAQAFPRGYGEENDFCMRAGALGWQHLIDDSTYISHQRSASFGSEKESLLQTGRAMVDQRYPHYTEQVRQAFAEPCLQQARRRVGTALKHCADSGASVRPRVLYVISTRTGGTPQTNQDLMRALAPEIEALVLHCNSRQMTLEHFADGVYTEMDSHMLAEPIRPLPHKSDEYDAVVADWLMRWAIERIHVRHIAWHSLGLLEVASHLGIPSIFSFHDFYTLCPSVKLLDDKQQFCAAACTVGQGRCQHELWPESGFDHLKHGQIHEWQTAFAQALSYCDAFITTTAFARQLIVQRYPVLASKPFRVVAHGRDFTTLQQLAALPTAHEPLRLVVPGNLSEAKGGRLIQALAERMLPESLQIHLLGEIAPTLRMPAHVVCHANIAVMSLTRK</sequence>
<feature type="domain" description="Glycosyltransferase 2-like" evidence="4">
    <location>
        <begin position="147"/>
        <end position="270"/>
    </location>
</feature>
<evidence type="ECO:0000259" key="5">
    <source>
        <dbReference type="Pfam" id="PF13439"/>
    </source>
</evidence>
<comment type="caution">
    <text evidence="6">The sequence shown here is derived from an EMBL/GenBank/DDBJ whole genome shotgun (WGS) entry which is preliminary data.</text>
</comment>
<dbReference type="InterPro" id="IPR028098">
    <property type="entry name" value="Glyco_trans_4-like_N"/>
</dbReference>
<dbReference type="AlphaFoldDB" id="A0A1J4QFH0"/>
<dbReference type="RefSeq" id="WP_071471750.1">
    <property type="nucleotide sequence ID" value="NZ_MDKE01000008.1"/>
</dbReference>
<organism evidence="6 7">
    <name type="scientific">Oceanisphaera psychrotolerans</name>
    <dbReference type="NCBI Taxonomy" id="1414654"/>
    <lineage>
        <taxon>Bacteria</taxon>
        <taxon>Pseudomonadati</taxon>
        <taxon>Pseudomonadota</taxon>
        <taxon>Gammaproteobacteria</taxon>
        <taxon>Aeromonadales</taxon>
        <taxon>Aeromonadaceae</taxon>
        <taxon>Oceanisphaera</taxon>
    </lineage>
</organism>
<proteinExistence type="inferred from homology"/>
<dbReference type="SUPFAM" id="SSF53756">
    <property type="entry name" value="UDP-Glycosyltransferase/glycogen phosphorylase"/>
    <property type="match status" value="1"/>
</dbReference>
<reference evidence="6 7" key="1">
    <citation type="submission" date="2016-07" db="EMBL/GenBank/DDBJ databases">
        <title>Draft Genome Sequence of Oceanisphaera psychrotolerans, isolated from coastal sediment samples.</title>
        <authorList>
            <person name="Zhuo S."/>
            <person name="Ruan Z."/>
        </authorList>
    </citation>
    <scope>NUCLEOTIDE SEQUENCE [LARGE SCALE GENOMIC DNA]</scope>
    <source>
        <strain evidence="6 7">LAM-WHM-ZC</strain>
    </source>
</reference>
<evidence type="ECO:0000256" key="1">
    <source>
        <dbReference type="ARBA" id="ARBA00006739"/>
    </source>
</evidence>
<dbReference type="Proteomes" id="UP000243073">
    <property type="component" value="Unassembled WGS sequence"/>
</dbReference>
<keyword evidence="7" id="KW-1185">Reference proteome</keyword>
<name>A0A1J4QFH0_9GAMM</name>
<dbReference type="Pfam" id="PF13439">
    <property type="entry name" value="Glyco_transf_4"/>
    <property type="match status" value="1"/>
</dbReference>
<evidence type="ECO:0000259" key="4">
    <source>
        <dbReference type="Pfam" id="PF00535"/>
    </source>
</evidence>
<accession>A0A1J4QFH0</accession>
<dbReference type="PANTHER" id="PTHR43179:SF12">
    <property type="entry name" value="GALACTOFURANOSYLTRANSFERASE GLFT2"/>
    <property type="match status" value="1"/>
</dbReference>
<dbReference type="PANTHER" id="PTHR43179">
    <property type="entry name" value="RHAMNOSYLTRANSFERASE WBBL"/>
    <property type="match status" value="1"/>
</dbReference>
<dbReference type="InterPro" id="IPR001173">
    <property type="entry name" value="Glyco_trans_2-like"/>
</dbReference>
<dbReference type="EMBL" id="MDKE01000008">
    <property type="protein sequence ID" value="OIN12890.1"/>
    <property type="molecule type" value="Genomic_DNA"/>
</dbReference>
<gene>
    <name evidence="6" type="ORF">BFR47_10920</name>
</gene>
<evidence type="ECO:0000313" key="7">
    <source>
        <dbReference type="Proteomes" id="UP000243073"/>
    </source>
</evidence>
<dbReference type="Gene3D" id="3.90.550.10">
    <property type="entry name" value="Spore Coat Polysaccharide Biosynthesis Protein SpsA, Chain A"/>
    <property type="match status" value="1"/>
</dbReference>
<dbReference type="SUPFAM" id="SSF53448">
    <property type="entry name" value="Nucleotide-diphospho-sugar transferases"/>
    <property type="match status" value="1"/>
</dbReference>
<dbReference type="Pfam" id="PF00535">
    <property type="entry name" value="Glycos_transf_2"/>
    <property type="match status" value="1"/>
</dbReference>
<evidence type="ECO:0000256" key="2">
    <source>
        <dbReference type="ARBA" id="ARBA00022676"/>
    </source>
</evidence>
<keyword evidence="2" id="KW-0328">Glycosyltransferase</keyword>
<comment type="similarity">
    <text evidence="1">Belongs to the glycosyltransferase 2 family.</text>
</comment>
<dbReference type="STRING" id="1414654.BFR47_10920"/>
<feature type="domain" description="Glycosyltransferase subfamily 4-like N-terminal" evidence="5">
    <location>
        <begin position="433"/>
        <end position="634"/>
    </location>
</feature>
<dbReference type="GO" id="GO:0016757">
    <property type="term" value="F:glycosyltransferase activity"/>
    <property type="evidence" value="ECO:0007669"/>
    <property type="project" value="UniProtKB-KW"/>
</dbReference>
<protein>
    <recommendedName>
        <fullName evidence="8">Glycosyltransferase 2-like domain-containing protein</fullName>
    </recommendedName>
</protein>
<evidence type="ECO:0000313" key="6">
    <source>
        <dbReference type="EMBL" id="OIN12890.1"/>
    </source>
</evidence>
<keyword evidence="3" id="KW-0808">Transferase</keyword>
<evidence type="ECO:0008006" key="8">
    <source>
        <dbReference type="Google" id="ProtNLM"/>
    </source>
</evidence>
<dbReference type="Gene3D" id="3.40.50.2000">
    <property type="entry name" value="Glycogen Phosphorylase B"/>
    <property type="match status" value="1"/>
</dbReference>